<organism evidence="2 3">
    <name type="scientific">Armillaria ostoyae</name>
    <name type="common">Armillaria root rot fungus</name>
    <dbReference type="NCBI Taxonomy" id="47428"/>
    <lineage>
        <taxon>Eukaryota</taxon>
        <taxon>Fungi</taxon>
        <taxon>Dikarya</taxon>
        <taxon>Basidiomycota</taxon>
        <taxon>Agaricomycotina</taxon>
        <taxon>Agaricomycetes</taxon>
        <taxon>Agaricomycetidae</taxon>
        <taxon>Agaricales</taxon>
        <taxon>Marasmiineae</taxon>
        <taxon>Physalacriaceae</taxon>
        <taxon>Armillaria</taxon>
    </lineage>
</organism>
<keyword evidence="3" id="KW-1185">Reference proteome</keyword>
<accession>A0A284QP39</accession>
<keyword evidence="1" id="KW-1133">Transmembrane helix</keyword>
<name>A0A284QP39_ARMOS</name>
<dbReference type="AlphaFoldDB" id="A0A284QP39"/>
<dbReference type="EMBL" id="FUEG01000001">
    <property type="protein sequence ID" value="SJK98254.1"/>
    <property type="molecule type" value="Genomic_DNA"/>
</dbReference>
<proteinExistence type="predicted"/>
<dbReference type="OrthoDB" id="2871704at2759"/>
<evidence type="ECO:0000313" key="3">
    <source>
        <dbReference type="Proteomes" id="UP000219338"/>
    </source>
</evidence>
<dbReference type="STRING" id="47428.A0A284QP39"/>
<evidence type="ECO:0000256" key="1">
    <source>
        <dbReference type="SAM" id="Phobius"/>
    </source>
</evidence>
<sequence length="504" mass="57974">MSLEDISPSLFALMPAISFWLCLFFEHIILPSRAPEFKCVDFHHAVVHILSWIIKPNTLKIMEPKLLRDYLPFIWFHPPPGCTKYNLEDSRSIFAAVYVVILSPEWRGILIRRLEENSIVTSNLIVQFIVDEFAHIPEESDMMLIYQSFLTVTAPVLQFSLHSPSVHTDLLKNNSARWISRVLRFVTRPARFTDVTLNLATDCVSKCLLYLWTVMQDGHSYIYQLLGYDLLLYLLKVFRNLHTHPELVNEEIKEAMNHVEDHTTHILELIVSHFAYASILKRSQKVISKIQRDRVDLFLGPTDPGLKRVCKTWAKFVVVAFFPSDIPRSITDPFCGHGQNVSWEVHGLFRLSVHIVLLADMPKGRLVIWWPSFPLHRDQTTQKWGFLSGILDGGPLPMSFSDRRAVESLNSRYVEYYKQGSSEWNKLLAKYIVANGDPDPSWPLVLTLRYYTLIIKPDVGIESSSRCIEDLEIIAKAREGAGILVYWIIADGQDLVKKAELVDL</sequence>
<reference evidence="3" key="1">
    <citation type="journal article" date="2017" name="Nat. Ecol. Evol.">
        <title>Genome expansion and lineage-specific genetic innovations in the forest pathogenic fungi Armillaria.</title>
        <authorList>
            <person name="Sipos G."/>
            <person name="Prasanna A.N."/>
            <person name="Walter M.C."/>
            <person name="O'Connor E."/>
            <person name="Balint B."/>
            <person name="Krizsan K."/>
            <person name="Kiss B."/>
            <person name="Hess J."/>
            <person name="Varga T."/>
            <person name="Slot J."/>
            <person name="Riley R."/>
            <person name="Boka B."/>
            <person name="Rigling D."/>
            <person name="Barry K."/>
            <person name="Lee J."/>
            <person name="Mihaltcheva S."/>
            <person name="LaButti K."/>
            <person name="Lipzen A."/>
            <person name="Waldron R."/>
            <person name="Moloney N.M."/>
            <person name="Sperisen C."/>
            <person name="Kredics L."/>
            <person name="Vagvoelgyi C."/>
            <person name="Patrignani A."/>
            <person name="Fitzpatrick D."/>
            <person name="Nagy I."/>
            <person name="Doyle S."/>
            <person name="Anderson J.B."/>
            <person name="Grigoriev I.V."/>
            <person name="Gueldener U."/>
            <person name="Muensterkoetter M."/>
            <person name="Nagy L.G."/>
        </authorList>
    </citation>
    <scope>NUCLEOTIDE SEQUENCE [LARGE SCALE GENOMIC DNA]</scope>
    <source>
        <strain evidence="3">C18/9</strain>
    </source>
</reference>
<dbReference type="Proteomes" id="UP000219338">
    <property type="component" value="Unassembled WGS sequence"/>
</dbReference>
<feature type="transmembrane region" description="Helical" evidence="1">
    <location>
        <begin position="6"/>
        <end position="25"/>
    </location>
</feature>
<protein>
    <submittedName>
        <fullName evidence="2">Uncharacterized protein</fullName>
    </submittedName>
</protein>
<evidence type="ECO:0000313" key="2">
    <source>
        <dbReference type="EMBL" id="SJK98254.1"/>
    </source>
</evidence>
<keyword evidence="1" id="KW-0472">Membrane</keyword>
<gene>
    <name evidence="2" type="ORF">ARMOST_01515</name>
</gene>
<keyword evidence="1" id="KW-0812">Transmembrane</keyword>